<evidence type="ECO:0000256" key="6">
    <source>
        <dbReference type="ARBA" id="ARBA00009320"/>
    </source>
</evidence>
<dbReference type="GO" id="GO:0004084">
    <property type="term" value="F:branched-chain-amino-acid transaminase activity"/>
    <property type="evidence" value="ECO:0007669"/>
    <property type="project" value="UniProtKB-EC"/>
</dbReference>
<keyword evidence="9 17" id="KW-0808">Transferase</keyword>
<comment type="pathway">
    <text evidence="5 17">Amino-acid biosynthesis; L-leucine biosynthesis; L-leucine from 3-methyl-2-oxobutanoate: step 4/4.</text>
</comment>
<comment type="similarity">
    <text evidence="6 15">Belongs to the class-IV pyridoxal-phosphate-dependent aminotransferase family.</text>
</comment>
<dbReference type="RefSeq" id="WP_169347222.1">
    <property type="nucleotide sequence ID" value="NZ_JABBJJ010000115.1"/>
</dbReference>
<comment type="cofactor">
    <cofactor evidence="1 16">
        <name>pyridoxal 5'-phosphate</name>
        <dbReference type="ChEBI" id="CHEBI:597326"/>
    </cofactor>
</comment>
<keyword evidence="11 17" id="KW-0100">Branched-chain amino acid biosynthesis</keyword>
<comment type="catalytic activity">
    <reaction evidence="12 17">
        <text>L-valine + 2-oxoglutarate = 3-methyl-2-oxobutanoate + L-glutamate</text>
        <dbReference type="Rhea" id="RHEA:24813"/>
        <dbReference type="ChEBI" id="CHEBI:11851"/>
        <dbReference type="ChEBI" id="CHEBI:16810"/>
        <dbReference type="ChEBI" id="CHEBI:29985"/>
        <dbReference type="ChEBI" id="CHEBI:57762"/>
        <dbReference type="EC" id="2.6.1.42"/>
    </reaction>
</comment>
<evidence type="ECO:0000256" key="2">
    <source>
        <dbReference type="ARBA" id="ARBA00003109"/>
    </source>
</evidence>
<dbReference type="EMBL" id="JABBJJ010000115">
    <property type="protein sequence ID" value="NMO17944.1"/>
    <property type="molecule type" value="Genomic_DNA"/>
</dbReference>
<evidence type="ECO:0000256" key="16">
    <source>
        <dbReference type="RuleBase" id="RU004516"/>
    </source>
</evidence>
<dbReference type="UniPathway" id="UPA00049">
    <property type="reaction ID" value="UER00062"/>
</dbReference>
<dbReference type="PANTHER" id="PTHR42743">
    <property type="entry name" value="AMINO-ACID AMINOTRANSFERASE"/>
    <property type="match status" value="1"/>
</dbReference>
<dbReference type="PROSITE" id="PS00770">
    <property type="entry name" value="AA_TRANSFER_CLASS_4"/>
    <property type="match status" value="1"/>
</dbReference>
<dbReference type="Gene3D" id="3.30.470.10">
    <property type="match status" value="1"/>
</dbReference>
<comment type="function">
    <text evidence="2 17">Acts on leucine, isoleucine and valine.</text>
</comment>
<evidence type="ECO:0000256" key="10">
    <source>
        <dbReference type="ARBA" id="ARBA00022898"/>
    </source>
</evidence>
<dbReference type="InterPro" id="IPR018300">
    <property type="entry name" value="Aminotrans_IV_CS"/>
</dbReference>
<sequence length="315" mass="35241">MSSTSSNTVRAEQIWLDGKMTKWDEGHVHVMTHALHYGFGVFEGIRAYKTHDGRLAVFRLREHIRRLLDSAHILMLKMPYSEDELVEACLELLRKQKAQFANGAYLRPVAFMGDGAMGLGAVNPTRVAVTAWDWGAYLGDKGIREGIRAKVSSFTRMHVNVNMVRGKITGQYVNSILAKREAVMAGYDEAILLDISGFVAEASGENIFMVNKKGVIKTPPLSSPILDGITRDTVLKLLRDSGRVVDEVTFTRDALYICDEIFFTGTAAEITPVREVDNRTTGTGKPGPITQFVQETYFRTVRGQEPRYAEWLTYV</sequence>
<evidence type="ECO:0000256" key="14">
    <source>
        <dbReference type="ARBA" id="ARBA00049229"/>
    </source>
</evidence>
<keyword evidence="7 17" id="KW-0032">Aminotransferase</keyword>
<dbReference type="Gene3D" id="3.20.10.10">
    <property type="entry name" value="D-amino Acid Aminotransferase, subunit A, domain 2"/>
    <property type="match status" value="1"/>
</dbReference>
<evidence type="ECO:0000256" key="7">
    <source>
        <dbReference type="ARBA" id="ARBA00022576"/>
    </source>
</evidence>
<dbReference type="GO" id="GO:0009099">
    <property type="term" value="P:L-valine biosynthetic process"/>
    <property type="evidence" value="ECO:0007669"/>
    <property type="project" value="UniProtKB-UniPathway"/>
</dbReference>
<dbReference type="EC" id="2.6.1.42" evidence="17"/>
<evidence type="ECO:0000256" key="1">
    <source>
        <dbReference type="ARBA" id="ARBA00001933"/>
    </source>
</evidence>
<evidence type="ECO:0000256" key="17">
    <source>
        <dbReference type="RuleBase" id="RU364094"/>
    </source>
</evidence>
<dbReference type="InterPro" id="IPR033939">
    <property type="entry name" value="BCAT_family"/>
</dbReference>
<dbReference type="UniPathway" id="UPA00047">
    <property type="reaction ID" value="UER00058"/>
</dbReference>
<evidence type="ECO:0000256" key="12">
    <source>
        <dbReference type="ARBA" id="ARBA00048212"/>
    </source>
</evidence>
<dbReference type="InterPro" id="IPR050571">
    <property type="entry name" value="Class-IV_PLP-Dep_Aminotrnsfr"/>
</dbReference>
<dbReference type="InterPro" id="IPR005785">
    <property type="entry name" value="B_amino_transI"/>
</dbReference>
<comment type="caution">
    <text evidence="18">The sequence shown here is derived from an EMBL/GenBank/DDBJ whole genome shotgun (WGS) entry which is preliminary data.</text>
</comment>
<dbReference type="InterPro" id="IPR001544">
    <property type="entry name" value="Aminotrans_IV"/>
</dbReference>
<dbReference type="Proteomes" id="UP000518300">
    <property type="component" value="Unassembled WGS sequence"/>
</dbReference>
<evidence type="ECO:0000256" key="8">
    <source>
        <dbReference type="ARBA" id="ARBA00022605"/>
    </source>
</evidence>
<dbReference type="UniPathway" id="UPA00048">
    <property type="reaction ID" value="UER00073"/>
</dbReference>
<dbReference type="GO" id="GO:0005829">
    <property type="term" value="C:cytosol"/>
    <property type="evidence" value="ECO:0007669"/>
    <property type="project" value="TreeGrafter"/>
</dbReference>
<protein>
    <recommendedName>
        <fullName evidence="17">Branched-chain-amino-acid aminotransferase</fullName>
        <shortName evidence="17">BCAT</shortName>
        <ecNumber evidence="17">2.6.1.42</ecNumber>
    </recommendedName>
</protein>
<dbReference type="FunFam" id="3.20.10.10:FF:000002">
    <property type="entry name" value="D-alanine aminotransferase"/>
    <property type="match status" value="1"/>
</dbReference>
<evidence type="ECO:0000256" key="11">
    <source>
        <dbReference type="ARBA" id="ARBA00023304"/>
    </source>
</evidence>
<reference evidence="18 19" key="1">
    <citation type="submission" date="2020-04" db="EMBL/GenBank/DDBJ databases">
        <title>Draft genome of Pyxidicoccus fallax type strain.</title>
        <authorList>
            <person name="Whitworth D.E."/>
        </authorList>
    </citation>
    <scope>NUCLEOTIDE SEQUENCE [LARGE SCALE GENOMIC DNA]</scope>
    <source>
        <strain evidence="18 19">DSM 14698</strain>
    </source>
</reference>
<evidence type="ECO:0000256" key="13">
    <source>
        <dbReference type="ARBA" id="ARBA00048798"/>
    </source>
</evidence>
<organism evidence="18 19">
    <name type="scientific">Pyxidicoccus fallax</name>
    <dbReference type="NCBI Taxonomy" id="394095"/>
    <lineage>
        <taxon>Bacteria</taxon>
        <taxon>Pseudomonadati</taxon>
        <taxon>Myxococcota</taxon>
        <taxon>Myxococcia</taxon>
        <taxon>Myxococcales</taxon>
        <taxon>Cystobacterineae</taxon>
        <taxon>Myxococcaceae</taxon>
        <taxon>Pyxidicoccus</taxon>
    </lineage>
</organism>
<dbReference type="InterPro" id="IPR043131">
    <property type="entry name" value="BCAT-like_N"/>
</dbReference>
<comment type="pathway">
    <text evidence="3 17">Amino-acid biosynthesis; L-isoleucine biosynthesis; L-isoleucine from 2-oxobutanoate: step 4/4.</text>
</comment>
<comment type="pathway">
    <text evidence="4 17">Amino-acid biosynthesis; L-valine biosynthesis; L-valine from pyruvate: step 4/4.</text>
</comment>
<evidence type="ECO:0000313" key="18">
    <source>
        <dbReference type="EMBL" id="NMO17944.1"/>
    </source>
</evidence>
<evidence type="ECO:0000256" key="9">
    <source>
        <dbReference type="ARBA" id="ARBA00022679"/>
    </source>
</evidence>
<dbReference type="GO" id="GO:0009097">
    <property type="term" value="P:isoleucine biosynthetic process"/>
    <property type="evidence" value="ECO:0007669"/>
    <property type="project" value="UniProtKB-UniPathway"/>
</dbReference>
<gene>
    <name evidence="17" type="primary">ilvE</name>
    <name evidence="18" type="ORF">HG543_24245</name>
</gene>
<dbReference type="NCBIfam" id="TIGR01122">
    <property type="entry name" value="ilvE_I"/>
    <property type="match status" value="1"/>
</dbReference>
<comment type="catalytic activity">
    <reaction evidence="13 17">
        <text>L-isoleucine + 2-oxoglutarate = (S)-3-methyl-2-oxopentanoate + L-glutamate</text>
        <dbReference type="Rhea" id="RHEA:24801"/>
        <dbReference type="ChEBI" id="CHEBI:16810"/>
        <dbReference type="ChEBI" id="CHEBI:29985"/>
        <dbReference type="ChEBI" id="CHEBI:35146"/>
        <dbReference type="ChEBI" id="CHEBI:58045"/>
        <dbReference type="EC" id="2.6.1.42"/>
    </reaction>
</comment>
<dbReference type="AlphaFoldDB" id="A0A848LJS9"/>
<evidence type="ECO:0000256" key="15">
    <source>
        <dbReference type="RuleBase" id="RU004106"/>
    </source>
</evidence>
<keyword evidence="10 16" id="KW-0663">Pyridoxal phosphate</keyword>
<dbReference type="CDD" id="cd01557">
    <property type="entry name" value="BCAT_beta_family"/>
    <property type="match status" value="1"/>
</dbReference>
<evidence type="ECO:0000256" key="4">
    <source>
        <dbReference type="ARBA" id="ARBA00004931"/>
    </source>
</evidence>
<keyword evidence="8 17" id="KW-0028">Amino-acid biosynthesis</keyword>
<dbReference type="NCBIfam" id="NF005146">
    <property type="entry name" value="PRK06606.1"/>
    <property type="match status" value="1"/>
</dbReference>
<proteinExistence type="inferred from homology"/>
<evidence type="ECO:0000313" key="19">
    <source>
        <dbReference type="Proteomes" id="UP000518300"/>
    </source>
</evidence>
<dbReference type="Pfam" id="PF01063">
    <property type="entry name" value="Aminotran_4"/>
    <property type="match status" value="1"/>
</dbReference>
<dbReference type="InterPro" id="IPR036038">
    <property type="entry name" value="Aminotransferase-like"/>
</dbReference>
<evidence type="ECO:0000256" key="3">
    <source>
        <dbReference type="ARBA" id="ARBA00004824"/>
    </source>
</evidence>
<evidence type="ECO:0000256" key="5">
    <source>
        <dbReference type="ARBA" id="ARBA00005072"/>
    </source>
</evidence>
<dbReference type="GO" id="GO:0009098">
    <property type="term" value="P:L-leucine biosynthetic process"/>
    <property type="evidence" value="ECO:0007669"/>
    <property type="project" value="UniProtKB-UniPathway"/>
</dbReference>
<accession>A0A848LJS9</accession>
<dbReference type="InterPro" id="IPR043132">
    <property type="entry name" value="BCAT-like_C"/>
</dbReference>
<dbReference type="PANTHER" id="PTHR42743:SF11">
    <property type="entry name" value="AMINODEOXYCHORISMATE LYASE"/>
    <property type="match status" value="1"/>
</dbReference>
<dbReference type="SUPFAM" id="SSF56752">
    <property type="entry name" value="D-aminoacid aminotransferase-like PLP-dependent enzymes"/>
    <property type="match status" value="1"/>
</dbReference>
<comment type="catalytic activity">
    <reaction evidence="14 17">
        <text>L-leucine + 2-oxoglutarate = 4-methyl-2-oxopentanoate + L-glutamate</text>
        <dbReference type="Rhea" id="RHEA:18321"/>
        <dbReference type="ChEBI" id="CHEBI:16810"/>
        <dbReference type="ChEBI" id="CHEBI:17865"/>
        <dbReference type="ChEBI" id="CHEBI:29985"/>
        <dbReference type="ChEBI" id="CHEBI:57427"/>
        <dbReference type="EC" id="2.6.1.42"/>
    </reaction>
</comment>
<name>A0A848LJS9_9BACT</name>
<keyword evidence="19" id="KW-1185">Reference proteome</keyword>